<protein>
    <submittedName>
        <fullName evidence="2">EGF-like domain-containing protein</fullName>
    </submittedName>
</protein>
<evidence type="ECO:0000313" key="2">
    <source>
        <dbReference type="WBParaSite" id="RSKR_0000962400.1"/>
    </source>
</evidence>
<sequence length="437" mass="49261">MCENNGVCYVTSPTLATSCTCVVGWMGATCSEKDPCVDILLKPICARVDSKAICDQKASTPTCTCSSGYTGTRCQWSKAVVASVMASYQLDPDGLALLDSSSEQPSLMSQAIPYLIANEPEDIKSSLSWSIDDLFEWIAFDENTVDLKTNILKVYNPVLGNCYTFNHKNLETKFKSVFQMESFGYETLVRMNSGDMMPWVESAYIIVMIHNSNQEFFHESIKYKAKRNQKNMYLLNRLENVRKGRPYSNCITTIPKSMIFYFDGVYSQHGCYKSCYLHYVNKKCGCQDGSYLKVDGLNHFCGTADKKCVAEVMETKGDPFYWKECKCPLACNELQYDVVFTMAPFLFAAPECLPGNAENLGGIRPFDRNCQARWQDKSWIHVTMIDVVRKTNVEKAKYSFSQILGQFGAISGSLIGASVLTILELIVFCLRFTRIIR</sequence>
<proteinExistence type="predicted"/>
<organism evidence="1 2">
    <name type="scientific">Rhabditophanes sp. KR3021</name>
    <dbReference type="NCBI Taxonomy" id="114890"/>
    <lineage>
        <taxon>Eukaryota</taxon>
        <taxon>Metazoa</taxon>
        <taxon>Ecdysozoa</taxon>
        <taxon>Nematoda</taxon>
        <taxon>Chromadorea</taxon>
        <taxon>Rhabditida</taxon>
        <taxon>Tylenchina</taxon>
        <taxon>Panagrolaimomorpha</taxon>
        <taxon>Strongyloidoidea</taxon>
        <taxon>Alloionematidae</taxon>
        <taxon>Rhabditophanes</taxon>
    </lineage>
</organism>
<name>A0AC35UBJ2_9BILA</name>
<dbReference type="WBParaSite" id="RSKR_0000962400.1">
    <property type="protein sequence ID" value="RSKR_0000962400.1"/>
    <property type="gene ID" value="RSKR_0000962400"/>
</dbReference>
<dbReference type="Proteomes" id="UP000095286">
    <property type="component" value="Unplaced"/>
</dbReference>
<accession>A0AC35UBJ2</accession>
<evidence type="ECO:0000313" key="1">
    <source>
        <dbReference type="Proteomes" id="UP000095286"/>
    </source>
</evidence>
<reference evidence="2" key="1">
    <citation type="submission" date="2016-11" db="UniProtKB">
        <authorList>
            <consortium name="WormBaseParasite"/>
        </authorList>
    </citation>
    <scope>IDENTIFICATION</scope>
    <source>
        <strain evidence="2">KR3021</strain>
    </source>
</reference>